<evidence type="ECO:0000256" key="5">
    <source>
        <dbReference type="ARBA" id="ARBA00023136"/>
    </source>
</evidence>
<dbReference type="Pfam" id="PF01618">
    <property type="entry name" value="MotA_ExbB"/>
    <property type="match status" value="1"/>
</dbReference>
<comment type="subcellular location">
    <subcellularLocation>
        <location evidence="1">Cell inner membrane</location>
        <topology evidence="1">Multi-pass membrane protein</topology>
    </subcellularLocation>
    <subcellularLocation>
        <location evidence="6">Membrane</location>
        <topology evidence="6">Multi-pass membrane protein</topology>
    </subcellularLocation>
</comment>
<dbReference type="EMBL" id="CAJHOF010000010">
    <property type="protein sequence ID" value="CAD7288917.1"/>
    <property type="molecule type" value="Genomic_DNA"/>
</dbReference>
<dbReference type="PANTHER" id="PTHR30625:SF16">
    <property type="entry name" value="BIOPOLYMER TRANSPORT PROTEIN EXBB"/>
    <property type="match status" value="1"/>
</dbReference>
<keyword evidence="6" id="KW-0813">Transport</keyword>
<protein>
    <submittedName>
        <fullName evidence="10">Tol-Pal system protein TolQ</fullName>
    </submittedName>
</protein>
<name>A0ABN7K8Y7_9BACT</name>
<keyword evidence="5 7" id="KW-0472">Membrane</keyword>
<evidence type="ECO:0000313" key="11">
    <source>
        <dbReference type="Proteomes" id="UP000789803"/>
    </source>
</evidence>
<dbReference type="InterPro" id="IPR050790">
    <property type="entry name" value="ExbB/TolQ_transport"/>
</dbReference>
<accession>A0ABN7K8Y7</accession>
<gene>
    <name evidence="10" type="primary">tolQ_3</name>
    <name evidence="10" type="ORF">LMG7974_01228</name>
</gene>
<evidence type="ECO:0000313" key="10">
    <source>
        <dbReference type="EMBL" id="CAD7288917.1"/>
    </source>
</evidence>
<dbReference type="PANTHER" id="PTHR30625">
    <property type="entry name" value="PROTEIN TOLQ"/>
    <property type="match status" value="1"/>
</dbReference>
<feature type="transmembrane region" description="Helical" evidence="7">
    <location>
        <begin position="259"/>
        <end position="280"/>
    </location>
</feature>
<comment type="caution">
    <text evidence="10">The sequence shown here is derived from an EMBL/GenBank/DDBJ whole genome shotgun (WGS) entry which is preliminary data.</text>
</comment>
<evidence type="ECO:0000256" key="8">
    <source>
        <dbReference type="SAM" id="SignalP"/>
    </source>
</evidence>
<keyword evidence="2" id="KW-1003">Cell membrane</keyword>
<feature type="transmembrane region" description="Helical" evidence="7">
    <location>
        <begin position="214"/>
        <end position="239"/>
    </location>
</feature>
<keyword evidence="11" id="KW-1185">Reference proteome</keyword>
<evidence type="ECO:0000256" key="7">
    <source>
        <dbReference type="SAM" id="Phobius"/>
    </source>
</evidence>
<evidence type="ECO:0000256" key="3">
    <source>
        <dbReference type="ARBA" id="ARBA00022692"/>
    </source>
</evidence>
<keyword evidence="3 7" id="KW-0812">Transmembrane</keyword>
<dbReference type="RefSeq" id="WP_229933019.1">
    <property type="nucleotide sequence ID" value="NZ_CAJHOF010000010.1"/>
</dbReference>
<comment type="similarity">
    <text evidence="6">Belongs to the exbB/tolQ family.</text>
</comment>
<evidence type="ECO:0000256" key="2">
    <source>
        <dbReference type="ARBA" id="ARBA00022475"/>
    </source>
</evidence>
<feature type="chain" id="PRO_5045391876" evidence="8">
    <location>
        <begin position="17"/>
        <end position="311"/>
    </location>
</feature>
<evidence type="ECO:0000256" key="4">
    <source>
        <dbReference type="ARBA" id="ARBA00022989"/>
    </source>
</evidence>
<proteinExistence type="inferred from homology"/>
<dbReference type="Proteomes" id="UP000789803">
    <property type="component" value="Unassembled WGS sequence"/>
</dbReference>
<keyword evidence="6" id="KW-0653">Protein transport</keyword>
<feature type="signal peptide" evidence="8">
    <location>
        <begin position="1"/>
        <end position="16"/>
    </location>
</feature>
<dbReference type="InterPro" id="IPR002898">
    <property type="entry name" value="MotA_ExbB_proton_chnl"/>
</dbReference>
<sequence length="311" mass="34112">MKKFLAIILFFTFCFADSNLTQNLDVSINLKSDALLKSLPNNANKEQNTINNDSISKTLNTSKTLEQNTTKPLQNLNLSEQNTTQNLATTAKDEKSHIDMSFGSLFDNAHIVVKAVIGILILFSVITWTVFLAKFTQFALAFSRLKKDENTIKNGDLSALKNSQKSFGKILFIQINDEISKTAIKNEAFKLRVKERLALKCSEFVHQSKSYTGILASIGSSAPFIGLFGTVWGIMSSFIGIANEGNASLSVVAPGIAEALFATALGLVAAIPAVLMYNCLIKTGLNFNARLNLLASQIYLCFDRECENDTK</sequence>
<feature type="domain" description="MotA/TolQ/ExbB proton channel" evidence="9">
    <location>
        <begin position="175"/>
        <end position="281"/>
    </location>
</feature>
<evidence type="ECO:0000259" key="9">
    <source>
        <dbReference type="Pfam" id="PF01618"/>
    </source>
</evidence>
<keyword evidence="4 7" id="KW-1133">Transmembrane helix</keyword>
<evidence type="ECO:0000256" key="6">
    <source>
        <dbReference type="RuleBase" id="RU004057"/>
    </source>
</evidence>
<reference evidence="10 11" key="1">
    <citation type="submission" date="2020-11" db="EMBL/GenBank/DDBJ databases">
        <authorList>
            <person name="Peeters C."/>
        </authorList>
    </citation>
    <scope>NUCLEOTIDE SEQUENCE [LARGE SCALE GENOMIC DNA]</scope>
    <source>
        <strain evidence="10 11">LMG 7974</strain>
    </source>
</reference>
<feature type="transmembrane region" description="Helical" evidence="7">
    <location>
        <begin position="111"/>
        <end position="133"/>
    </location>
</feature>
<keyword evidence="8" id="KW-0732">Signal</keyword>
<evidence type="ECO:0000256" key="1">
    <source>
        <dbReference type="ARBA" id="ARBA00004429"/>
    </source>
</evidence>
<organism evidence="10 11">
    <name type="scientific">Campylobacter majalis</name>
    <dbReference type="NCBI Taxonomy" id="2790656"/>
    <lineage>
        <taxon>Bacteria</taxon>
        <taxon>Pseudomonadati</taxon>
        <taxon>Campylobacterota</taxon>
        <taxon>Epsilonproteobacteria</taxon>
        <taxon>Campylobacterales</taxon>
        <taxon>Campylobacteraceae</taxon>
        <taxon>Campylobacter</taxon>
    </lineage>
</organism>